<dbReference type="RefSeq" id="WP_343965770.1">
    <property type="nucleotide sequence ID" value="NZ_BAAAHK010000003.1"/>
</dbReference>
<name>A0ABP4A3C8_9ACTN</name>
<dbReference type="EMBL" id="BAAAHK010000003">
    <property type="protein sequence ID" value="GAA0929964.1"/>
    <property type="molecule type" value="Genomic_DNA"/>
</dbReference>
<organism evidence="2 3">
    <name type="scientific">Kribbella koreensis</name>
    <dbReference type="NCBI Taxonomy" id="57909"/>
    <lineage>
        <taxon>Bacteria</taxon>
        <taxon>Bacillati</taxon>
        <taxon>Actinomycetota</taxon>
        <taxon>Actinomycetes</taxon>
        <taxon>Propionibacteriales</taxon>
        <taxon>Kribbellaceae</taxon>
        <taxon>Kribbella</taxon>
    </lineage>
</organism>
<dbReference type="Proteomes" id="UP001500542">
    <property type="component" value="Unassembled WGS sequence"/>
</dbReference>
<evidence type="ECO:0000256" key="1">
    <source>
        <dbReference type="SAM" id="SignalP"/>
    </source>
</evidence>
<feature type="signal peptide" evidence="1">
    <location>
        <begin position="1"/>
        <end position="26"/>
    </location>
</feature>
<keyword evidence="3" id="KW-1185">Reference proteome</keyword>
<accession>A0ABP4A3C8</accession>
<feature type="chain" id="PRO_5047004555" evidence="1">
    <location>
        <begin position="27"/>
        <end position="345"/>
    </location>
</feature>
<evidence type="ECO:0000313" key="2">
    <source>
        <dbReference type="EMBL" id="GAA0929964.1"/>
    </source>
</evidence>
<keyword evidence="1" id="KW-0732">Signal</keyword>
<gene>
    <name evidence="2" type="ORF">GCM10009554_12700</name>
</gene>
<protein>
    <submittedName>
        <fullName evidence="2">Uncharacterized protein</fullName>
    </submittedName>
</protein>
<dbReference type="PROSITE" id="PS51318">
    <property type="entry name" value="TAT"/>
    <property type="match status" value="1"/>
</dbReference>
<evidence type="ECO:0000313" key="3">
    <source>
        <dbReference type="Proteomes" id="UP001500542"/>
    </source>
</evidence>
<dbReference type="InterPro" id="IPR006311">
    <property type="entry name" value="TAT_signal"/>
</dbReference>
<proteinExistence type="predicted"/>
<comment type="caution">
    <text evidence="2">The sequence shown here is derived from an EMBL/GenBank/DDBJ whole genome shotgun (WGS) entry which is preliminary data.</text>
</comment>
<reference evidence="3" key="1">
    <citation type="journal article" date="2019" name="Int. J. Syst. Evol. Microbiol.">
        <title>The Global Catalogue of Microorganisms (GCM) 10K type strain sequencing project: providing services to taxonomists for standard genome sequencing and annotation.</title>
        <authorList>
            <consortium name="The Broad Institute Genomics Platform"/>
            <consortium name="The Broad Institute Genome Sequencing Center for Infectious Disease"/>
            <person name="Wu L."/>
            <person name="Ma J."/>
        </authorList>
    </citation>
    <scope>NUCLEOTIDE SEQUENCE [LARGE SCALE GENOMIC DNA]</scope>
    <source>
        <strain evidence="3">JCM 10977</strain>
    </source>
</reference>
<sequence>MHLARRLLLAALALTAIATPTSLATAGPTGATGATAASDPARAELRGIVENVVGATGKRYAAKDDAGHVMDTVKIIQDTTGGYLAVSHHMASDDQFRVNLATSTDLLTWHWVRELAGSNTGPASQPTIAQASNGGFVMAWEQEQPGGGNNHLAFRYFANRADLLAGRVTRSFDAPRRLSTCAEGTPNIYGITLSPDIDHSTIDLGGHYWWNCDRDRQQRGRLTNFNSWTTSAQPNFDNALLYWNVGGNIGDRDQVSFRGYSFGLIEGQYTKGDFGSWRTFVYDYQTGNADRTTIRTDAGSTAFANPTVTALRAPNGQPALVMTLFIPSEGAGAGESGELIYYKTY</sequence>